<dbReference type="InterPro" id="IPR003342">
    <property type="entry name" value="ArnT-like_N"/>
</dbReference>
<evidence type="ECO:0000313" key="10">
    <source>
        <dbReference type="EMBL" id="PIU36329.1"/>
    </source>
</evidence>
<feature type="transmembrane region" description="Helical" evidence="8">
    <location>
        <begin position="172"/>
        <end position="202"/>
    </location>
</feature>
<dbReference type="GO" id="GO:0009103">
    <property type="term" value="P:lipopolysaccharide biosynthetic process"/>
    <property type="evidence" value="ECO:0007669"/>
    <property type="project" value="UniProtKB-ARBA"/>
</dbReference>
<feature type="transmembrane region" description="Helical" evidence="8">
    <location>
        <begin position="139"/>
        <end position="160"/>
    </location>
</feature>
<proteinExistence type="predicted"/>
<name>A0A2M6YS66_9BACT</name>
<sequence length="495" mass="57990">MNILKNTKINLVILLIIVLLSGFLRFKNLSGLQHFTYDQARDALFIKRIIVDHKLRLIGTQSSIPGLYTPPMYYYLMTPFLFVFNLNPVGIDYATAFFGMLTVVLLYYLLTKLTEDRLLALSLTSLYGFQPSIIYQSRYAWNPNTVPFFVMLAMVSLLKILKGTKGFRYYGLLFFCLGLIINLHYSGVVFFVSILFLLLFFFKRLNKKYFFGGIAIFCLELFPLILFDLRHNFVNTKGIINYFLYNPRNDLPAPPFFVGVFDKYKFLLNLVFPINFNSTSGLIFLSVFTLFFISWLFKSKNEKFKVLGFLFLSSIALASLYKRGFFAFYLTFLYPLPFLIIGSLFSRTKQKRVKRLFMYIFIFLCFVWSLKNFQTSFVQVENNRIGLGEKLRKNSLFVAEKVAFPFNIASISSDPERFGFNAVDYRYFLETFYKKQALDWDPIDYQKAPSLYFISEVGEVSFSQMADIWEVKVFQPSKIAEKWQKDDIILYKLVK</sequence>
<keyword evidence="2" id="KW-1003">Cell membrane</keyword>
<comment type="subcellular location">
    <subcellularLocation>
        <location evidence="1">Cell membrane</location>
        <topology evidence="1">Multi-pass membrane protein</topology>
    </subcellularLocation>
</comment>
<evidence type="ECO:0000259" key="9">
    <source>
        <dbReference type="Pfam" id="PF02366"/>
    </source>
</evidence>
<dbReference type="GO" id="GO:0006493">
    <property type="term" value="P:protein O-linked glycosylation"/>
    <property type="evidence" value="ECO:0007669"/>
    <property type="project" value="InterPro"/>
</dbReference>
<dbReference type="Pfam" id="PF02366">
    <property type="entry name" value="PMT"/>
    <property type="match status" value="1"/>
</dbReference>
<dbReference type="GO" id="GO:0016763">
    <property type="term" value="F:pentosyltransferase activity"/>
    <property type="evidence" value="ECO:0007669"/>
    <property type="project" value="TreeGrafter"/>
</dbReference>
<feature type="transmembrane region" description="Helical" evidence="8">
    <location>
        <begin position="327"/>
        <end position="344"/>
    </location>
</feature>
<dbReference type="AlphaFoldDB" id="A0A2M6YS66"/>
<keyword evidence="3" id="KW-0328">Glycosyltransferase</keyword>
<evidence type="ECO:0000313" key="11">
    <source>
        <dbReference type="Proteomes" id="UP000229502"/>
    </source>
</evidence>
<accession>A0A2M6YS66</accession>
<evidence type="ECO:0000256" key="8">
    <source>
        <dbReference type="SAM" id="Phobius"/>
    </source>
</evidence>
<keyword evidence="5 8" id="KW-0812">Transmembrane</keyword>
<keyword evidence="6 8" id="KW-1133">Transmembrane helix</keyword>
<evidence type="ECO:0000256" key="3">
    <source>
        <dbReference type="ARBA" id="ARBA00022676"/>
    </source>
</evidence>
<evidence type="ECO:0000256" key="5">
    <source>
        <dbReference type="ARBA" id="ARBA00022692"/>
    </source>
</evidence>
<dbReference type="InterPro" id="IPR050297">
    <property type="entry name" value="LipidA_mod_glycosyltrf_83"/>
</dbReference>
<dbReference type="Proteomes" id="UP000229502">
    <property type="component" value="Unassembled WGS sequence"/>
</dbReference>
<feature type="transmembrane region" description="Helical" evidence="8">
    <location>
        <begin position="356"/>
        <end position="373"/>
    </location>
</feature>
<dbReference type="GO" id="GO:0000030">
    <property type="term" value="F:mannosyltransferase activity"/>
    <property type="evidence" value="ECO:0007669"/>
    <property type="project" value="InterPro"/>
</dbReference>
<feature type="transmembrane region" description="Helical" evidence="8">
    <location>
        <begin position="90"/>
        <end position="110"/>
    </location>
</feature>
<dbReference type="PANTHER" id="PTHR33908">
    <property type="entry name" value="MANNOSYLTRANSFERASE YKCB-RELATED"/>
    <property type="match status" value="1"/>
</dbReference>
<dbReference type="PANTHER" id="PTHR33908:SF11">
    <property type="entry name" value="MEMBRANE PROTEIN"/>
    <property type="match status" value="1"/>
</dbReference>
<feature type="domain" description="ArnT-like N-terminal" evidence="9">
    <location>
        <begin position="73"/>
        <end position="227"/>
    </location>
</feature>
<organism evidence="10 11">
    <name type="scientific">Candidatus Shapirobacteria bacterium CG07_land_8_20_14_0_80_39_18</name>
    <dbReference type="NCBI Taxonomy" id="1974882"/>
    <lineage>
        <taxon>Bacteria</taxon>
        <taxon>Candidatus Shapironibacteriota</taxon>
    </lineage>
</organism>
<protein>
    <recommendedName>
        <fullName evidence="9">ArnT-like N-terminal domain-containing protein</fullName>
    </recommendedName>
</protein>
<reference evidence="11" key="1">
    <citation type="submission" date="2017-09" db="EMBL/GenBank/DDBJ databases">
        <title>Depth-based differentiation of microbial function through sediment-hosted aquifers and enrichment of novel symbionts in the deep terrestrial subsurface.</title>
        <authorList>
            <person name="Probst A.J."/>
            <person name="Ladd B."/>
            <person name="Jarett J.K."/>
            <person name="Geller-Mcgrath D.E."/>
            <person name="Sieber C.M.K."/>
            <person name="Emerson J.B."/>
            <person name="Anantharaman K."/>
            <person name="Thomas B.C."/>
            <person name="Malmstrom R."/>
            <person name="Stieglmeier M."/>
            <person name="Klingl A."/>
            <person name="Woyke T."/>
            <person name="Ryan C.M."/>
            <person name="Banfield J.F."/>
        </authorList>
    </citation>
    <scope>NUCLEOTIDE SEQUENCE [LARGE SCALE GENOMIC DNA]</scope>
</reference>
<keyword evidence="4" id="KW-0808">Transferase</keyword>
<evidence type="ECO:0000256" key="1">
    <source>
        <dbReference type="ARBA" id="ARBA00004651"/>
    </source>
</evidence>
<keyword evidence="7 8" id="KW-0472">Membrane</keyword>
<evidence type="ECO:0000256" key="2">
    <source>
        <dbReference type="ARBA" id="ARBA00022475"/>
    </source>
</evidence>
<feature type="transmembrane region" description="Helical" evidence="8">
    <location>
        <begin position="274"/>
        <end position="297"/>
    </location>
</feature>
<comment type="caution">
    <text evidence="10">The sequence shown here is derived from an EMBL/GenBank/DDBJ whole genome shotgun (WGS) entry which is preliminary data.</text>
</comment>
<feature type="transmembrane region" description="Helical" evidence="8">
    <location>
        <begin position="209"/>
        <end position="227"/>
    </location>
</feature>
<evidence type="ECO:0000256" key="4">
    <source>
        <dbReference type="ARBA" id="ARBA00022679"/>
    </source>
</evidence>
<feature type="transmembrane region" description="Helical" evidence="8">
    <location>
        <begin position="9"/>
        <end position="26"/>
    </location>
</feature>
<evidence type="ECO:0000256" key="6">
    <source>
        <dbReference type="ARBA" id="ARBA00022989"/>
    </source>
</evidence>
<dbReference type="EMBL" id="PEWZ01000011">
    <property type="protein sequence ID" value="PIU36329.1"/>
    <property type="molecule type" value="Genomic_DNA"/>
</dbReference>
<evidence type="ECO:0000256" key="7">
    <source>
        <dbReference type="ARBA" id="ARBA00023136"/>
    </source>
</evidence>
<feature type="transmembrane region" description="Helical" evidence="8">
    <location>
        <begin position="304"/>
        <end position="321"/>
    </location>
</feature>
<dbReference type="GO" id="GO:0005886">
    <property type="term" value="C:plasma membrane"/>
    <property type="evidence" value="ECO:0007669"/>
    <property type="project" value="UniProtKB-SubCell"/>
</dbReference>
<gene>
    <name evidence="10" type="ORF">COT03_00155</name>
</gene>